<dbReference type="InterPro" id="IPR053728">
    <property type="entry name" value="Alginate_Permeability_Chnl"/>
</dbReference>
<comment type="caution">
    <text evidence="2">The sequence shown here is derived from an EMBL/GenBank/DDBJ whole genome shotgun (WGS) entry which is preliminary data.</text>
</comment>
<dbReference type="EMBL" id="JAAVXB010000006">
    <property type="protein sequence ID" value="NKF23018.1"/>
    <property type="molecule type" value="Genomic_DNA"/>
</dbReference>
<reference evidence="2" key="1">
    <citation type="submission" date="2020-03" db="EMBL/GenBank/DDBJ databases">
        <title>Solimonas marina sp. nov., isolated from deep seawater of the Pacific Ocean.</title>
        <authorList>
            <person name="Liu X."/>
            <person name="Lai Q."/>
            <person name="Sun F."/>
            <person name="Gai Y."/>
            <person name="Li G."/>
            <person name="Shao Z."/>
        </authorList>
    </citation>
    <scope>NUCLEOTIDE SEQUENCE</scope>
    <source>
        <strain evidence="2">C16B3</strain>
    </source>
</reference>
<accession>A0A970B6N9</accession>
<protein>
    <submittedName>
        <fullName evidence="2">Alginate export family protein</fullName>
    </submittedName>
</protein>
<organism evidence="2 3">
    <name type="scientific">Solimonas marina</name>
    <dbReference type="NCBI Taxonomy" id="2714601"/>
    <lineage>
        <taxon>Bacteria</taxon>
        <taxon>Pseudomonadati</taxon>
        <taxon>Pseudomonadota</taxon>
        <taxon>Gammaproteobacteria</taxon>
        <taxon>Nevskiales</taxon>
        <taxon>Nevskiaceae</taxon>
        <taxon>Solimonas</taxon>
    </lineage>
</organism>
<keyword evidence="3" id="KW-1185">Reference proteome</keyword>
<evidence type="ECO:0000259" key="1">
    <source>
        <dbReference type="Pfam" id="PF13372"/>
    </source>
</evidence>
<dbReference type="InterPro" id="IPR025388">
    <property type="entry name" value="Alginate_export_dom"/>
</dbReference>
<feature type="domain" description="Alginate export" evidence="1">
    <location>
        <begin position="45"/>
        <end position="431"/>
    </location>
</feature>
<proteinExistence type="predicted"/>
<evidence type="ECO:0000313" key="3">
    <source>
        <dbReference type="Proteomes" id="UP000653472"/>
    </source>
</evidence>
<name>A0A970B6N9_9GAMM</name>
<evidence type="ECO:0000313" key="2">
    <source>
        <dbReference type="EMBL" id="NKF23018.1"/>
    </source>
</evidence>
<dbReference type="Pfam" id="PF13372">
    <property type="entry name" value="Alginate_exp"/>
    <property type="match status" value="1"/>
</dbReference>
<dbReference type="Proteomes" id="UP000653472">
    <property type="component" value="Unassembled WGS sequence"/>
</dbReference>
<gene>
    <name evidence="2" type="ORF">G7Y82_11870</name>
</gene>
<sequence length="438" mass="48922">MADAAARPARDVDRWQEDWSALLDPARRTQPLDTLKALSITDAMWLSTGLSVRERYESNAAAHLGAGGRHADGDLLQRVQAHAELHVDDWRAFVQLEDARAYGKRQPGPADANRLDLRNAFVEYKGRAGDAVLKLRAGRQDFAFDLQRFVSLREGPNVRQSFDAAWFDFEWTRWRVLGFISQPVQYRDGADFDDRSNGRLRFHTLRVERRVFGDGELSAYYARYEAADAHYTTVDGDEWRNIVDLRFAAAVGGFDWDLEAMGQQGRVGGLDVRAWALGARSGYRMATMWSQPRLGVQLDLASGDRDPTDRRLEALNPLFPNGSYFTRGGYTGDVNLVHIKPSLTLTPATGLSVMLSGALQWRQTVHDAVYVQPDLPIAGTAGNGGRWTGAYGQLRVSWQATAGLNAAFEAVHFDAGRTVERAGGRDSDYLGIELQWLW</sequence>
<dbReference type="Gene3D" id="2.40.160.100">
    <property type="match status" value="1"/>
</dbReference>
<dbReference type="AlphaFoldDB" id="A0A970B6N9"/>